<dbReference type="PROSITE" id="PS00723">
    <property type="entry name" value="POLYPRENYL_SYNTHASE_1"/>
    <property type="match status" value="1"/>
</dbReference>
<dbReference type="InterPro" id="IPR033749">
    <property type="entry name" value="Polyprenyl_synt_CS"/>
</dbReference>
<dbReference type="Gene3D" id="1.10.600.10">
    <property type="entry name" value="Farnesyl Diphosphate Synthase"/>
    <property type="match status" value="1"/>
</dbReference>
<evidence type="ECO:0000256" key="3">
    <source>
        <dbReference type="ARBA" id="ARBA00022679"/>
    </source>
</evidence>
<dbReference type="RefSeq" id="WP_035754461.1">
    <property type="nucleotide sequence ID" value="NZ_JRNH01000004.1"/>
</dbReference>
<dbReference type="CDD" id="cd00685">
    <property type="entry name" value="Trans_IPPS_HT"/>
    <property type="match status" value="1"/>
</dbReference>
<accession>A0A095YGI1</accession>
<evidence type="ECO:0000256" key="2">
    <source>
        <dbReference type="ARBA" id="ARBA00006706"/>
    </source>
</evidence>
<evidence type="ECO:0000256" key="5">
    <source>
        <dbReference type="ARBA" id="ARBA00022842"/>
    </source>
</evidence>
<keyword evidence="4" id="KW-0479">Metal-binding</keyword>
<gene>
    <name evidence="7" type="ORF">HMPREF2128_00780</name>
    <name evidence="8" type="ORF">HMPREF2128_02460</name>
</gene>
<dbReference type="SUPFAM" id="SSF48576">
    <property type="entry name" value="Terpenoid synthases"/>
    <property type="match status" value="1"/>
</dbReference>
<protein>
    <recommendedName>
        <fullName evidence="10">Polyprenyl synthetase</fullName>
    </recommendedName>
</protein>
<reference evidence="8 9" key="1">
    <citation type="submission" date="2014-07" db="EMBL/GenBank/DDBJ databases">
        <authorList>
            <person name="McCorrison J."/>
            <person name="Sanka R."/>
            <person name="Torralba M."/>
            <person name="Gillis M."/>
            <person name="Haft D.H."/>
            <person name="Methe B."/>
            <person name="Sutton G."/>
            <person name="Nelson K.E."/>
        </authorList>
    </citation>
    <scope>NUCLEOTIDE SEQUENCE [LARGE SCALE GENOMIC DNA]</scope>
    <source>
        <strain evidence="8 9">DNF00011</strain>
    </source>
</reference>
<dbReference type="PANTHER" id="PTHR12001">
    <property type="entry name" value="GERANYLGERANYL PYROPHOSPHATE SYNTHASE"/>
    <property type="match status" value="1"/>
</dbReference>
<evidence type="ECO:0000256" key="1">
    <source>
        <dbReference type="ARBA" id="ARBA00001946"/>
    </source>
</evidence>
<evidence type="ECO:0000313" key="9">
    <source>
        <dbReference type="Proteomes" id="UP000053528"/>
    </source>
</evidence>
<dbReference type="SFLD" id="SFLDS00005">
    <property type="entry name" value="Isoprenoid_Synthase_Type_I"/>
    <property type="match status" value="1"/>
</dbReference>
<comment type="cofactor">
    <cofactor evidence="1">
        <name>Mg(2+)</name>
        <dbReference type="ChEBI" id="CHEBI:18420"/>
    </cofactor>
</comment>
<comment type="similarity">
    <text evidence="2 6">Belongs to the FPP/GGPP synthase family.</text>
</comment>
<dbReference type="EMBL" id="JRNH01000004">
    <property type="protein sequence ID" value="KGF21530.1"/>
    <property type="molecule type" value="Genomic_DNA"/>
</dbReference>
<dbReference type="InterPro" id="IPR008949">
    <property type="entry name" value="Isoprenoid_synthase_dom_sf"/>
</dbReference>
<comment type="caution">
    <text evidence="8">The sequence shown here is derived from an EMBL/GenBank/DDBJ whole genome shotgun (WGS) entry which is preliminary data.</text>
</comment>
<organism evidence="8 9">
    <name type="scientific">Pseudoglutamicibacter albus DNF00011</name>
    <dbReference type="NCBI Taxonomy" id="1401063"/>
    <lineage>
        <taxon>Bacteria</taxon>
        <taxon>Bacillati</taxon>
        <taxon>Actinomycetota</taxon>
        <taxon>Actinomycetes</taxon>
        <taxon>Micrococcales</taxon>
        <taxon>Micrococcaceae</taxon>
        <taxon>Pseudoglutamicibacter</taxon>
    </lineage>
</organism>
<evidence type="ECO:0000256" key="6">
    <source>
        <dbReference type="RuleBase" id="RU004466"/>
    </source>
</evidence>
<dbReference type="AlphaFoldDB" id="A0A095YGI1"/>
<dbReference type="GO" id="GO:0004659">
    <property type="term" value="F:prenyltransferase activity"/>
    <property type="evidence" value="ECO:0007669"/>
    <property type="project" value="InterPro"/>
</dbReference>
<evidence type="ECO:0000256" key="4">
    <source>
        <dbReference type="ARBA" id="ARBA00022723"/>
    </source>
</evidence>
<evidence type="ECO:0000313" key="7">
    <source>
        <dbReference type="EMBL" id="KGF21286.1"/>
    </source>
</evidence>
<dbReference type="Pfam" id="PF00348">
    <property type="entry name" value="polyprenyl_synt"/>
    <property type="match status" value="1"/>
</dbReference>
<dbReference type="EMBL" id="JRNH01000004">
    <property type="protein sequence ID" value="KGF21286.1"/>
    <property type="molecule type" value="Genomic_DNA"/>
</dbReference>
<sequence>MTDSTKASLAGLSPDTSPERISALFRDAIEEHVKTFFEQQRQDLTRVSPRTNDLIDAISALSSGGKRLRPIFALWGALAAGGSPDDERLLTLGTSLELFQAAALIHDDIIDHSDTRRGQPAVHRKLEALHRDNGWNRSASEFGIAGAILAGDIALALSETLFNRAEAGPTARELFDEMRTQVMAGQYLDVLAEQTGSQLSPDEAAENSWTIVTYKAARYSAEKPTLLGAALAGADQELLDGLSDFSLPAGQAFQLRDDELGVFGDPAQTGKPAGDDIREGKRTLLIALTRQRINTEQQAWLESVLGRDDLDDATIEKVRELIRDSGAAEEHASQIDALYNQAMNALDGLDIPAQAREGLRSVASAAVRRHA</sequence>
<dbReference type="InterPro" id="IPR000092">
    <property type="entry name" value="Polyprenyl_synt"/>
</dbReference>
<dbReference type="PANTHER" id="PTHR12001:SF85">
    <property type="entry name" value="SHORT CHAIN ISOPRENYL DIPHOSPHATE SYNTHASE"/>
    <property type="match status" value="1"/>
</dbReference>
<evidence type="ECO:0000313" key="8">
    <source>
        <dbReference type="EMBL" id="KGF21530.1"/>
    </source>
</evidence>
<name>A0A095YGI1_9MICC</name>
<evidence type="ECO:0008006" key="10">
    <source>
        <dbReference type="Google" id="ProtNLM"/>
    </source>
</evidence>
<dbReference type="Proteomes" id="UP000053528">
    <property type="component" value="Unassembled WGS sequence"/>
</dbReference>
<dbReference type="GO" id="GO:0046872">
    <property type="term" value="F:metal ion binding"/>
    <property type="evidence" value="ECO:0007669"/>
    <property type="project" value="UniProtKB-KW"/>
</dbReference>
<keyword evidence="5" id="KW-0460">Magnesium</keyword>
<proteinExistence type="inferred from homology"/>
<dbReference type="GO" id="GO:0008299">
    <property type="term" value="P:isoprenoid biosynthetic process"/>
    <property type="evidence" value="ECO:0007669"/>
    <property type="project" value="InterPro"/>
</dbReference>
<keyword evidence="3 6" id="KW-0808">Transferase</keyword>